<proteinExistence type="predicted"/>
<gene>
    <name evidence="6" type="ORF">M0R45_026482</name>
</gene>
<keyword evidence="2 4" id="KW-0863">Zinc-finger</keyword>
<reference evidence="6 7" key="1">
    <citation type="journal article" date="2023" name="G3 (Bethesda)">
        <title>A chromosome-length genome assembly and annotation of blackberry (Rubus argutus, cv. 'Hillquist').</title>
        <authorList>
            <person name="Bruna T."/>
            <person name="Aryal R."/>
            <person name="Dudchenko O."/>
            <person name="Sargent D.J."/>
            <person name="Mead D."/>
            <person name="Buti M."/>
            <person name="Cavallini A."/>
            <person name="Hytonen T."/>
            <person name="Andres J."/>
            <person name="Pham M."/>
            <person name="Weisz D."/>
            <person name="Mascagni F."/>
            <person name="Usai G."/>
            <person name="Natali L."/>
            <person name="Bassil N."/>
            <person name="Fernandez G.E."/>
            <person name="Lomsadze A."/>
            <person name="Armour M."/>
            <person name="Olukolu B."/>
            <person name="Poorten T."/>
            <person name="Britton C."/>
            <person name="Davik J."/>
            <person name="Ashrafi H."/>
            <person name="Aiden E.L."/>
            <person name="Borodovsky M."/>
            <person name="Worthington M."/>
        </authorList>
    </citation>
    <scope>NUCLEOTIDE SEQUENCE [LARGE SCALE GENOMIC DNA]</scope>
    <source>
        <strain evidence="6">PI 553951</strain>
    </source>
</reference>
<organism evidence="6 7">
    <name type="scientific">Rubus argutus</name>
    <name type="common">Southern blackberry</name>
    <dbReference type="NCBI Taxonomy" id="59490"/>
    <lineage>
        <taxon>Eukaryota</taxon>
        <taxon>Viridiplantae</taxon>
        <taxon>Streptophyta</taxon>
        <taxon>Embryophyta</taxon>
        <taxon>Tracheophyta</taxon>
        <taxon>Spermatophyta</taxon>
        <taxon>Magnoliopsida</taxon>
        <taxon>eudicotyledons</taxon>
        <taxon>Gunneridae</taxon>
        <taxon>Pentapetalae</taxon>
        <taxon>rosids</taxon>
        <taxon>fabids</taxon>
        <taxon>Rosales</taxon>
        <taxon>Rosaceae</taxon>
        <taxon>Rosoideae</taxon>
        <taxon>Rosoideae incertae sedis</taxon>
        <taxon>Rubus</taxon>
    </lineage>
</organism>
<evidence type="ECO:0000256" key="2">
    <source>
        <dbReference type="ARBA" id="ARBA00022771"/>
    </source>
</evidence>
<evidence type="ECO:0000256" key="1">
    <source>
        <dbReference type="ARBA" id="ARBA00022723"/>
    </source>
</evidence>
<feature type="domain" description="CHY-type" evidence="5">
    <location>
        <begin position="136"/>
        <end position="164"/>
    </location>
</feature>
<evidence type="ECO:0000313" key="6">
    <source>
        <dbReference type="EMBL" id="KAK9929380.1"/>
    </source>
</evidence>
<dbReference type="InterPro" id="IPR037274">
    <property type="entry name" value="Znf_CHY_sf"/>
</dbReference>
<accession>A0AAW1WZC8</accession>
<dbReference type="InterPro" id="IPR008913">
    <property type="entry name" value="Znf_CHY"/>
</dbReference>
<evidence type="ECO:0000256" key="4">
    <source>
        <dbReference type="PROSITE-ProRule" id="PRU00601"/>
    </source>
</evidence>
<dbReference type="GO" id="GO:0008270">
    <property type="term" value="F:zinc ion binding"/>
    <property type="evidence" value="ECO:0007669"/>
    <property type="project" value="UniProtKB-KW"/>
</dbReference>
<dbReference type="Proteomes" id="UP001457282">
    <property type="component" value="Unassembled WGS sequence"/>
</dbReference>
<dbReference type="EMBL" id="JBEDUW010000005">
    <property type="protein sequence ID" value="KAK9929380.1"/>
    <property type="molecule type" value="Genomic_DNA"/>
</dbReference>
<comment type="caution">
    <text evidence="6">The sequence shown here is derived from an EMBL/GenBank/DDBJ whole genome shotgun (WGS) entry which is preliminary data.</text>
</comment>
<keyword evidence="3" id="KW-0862">Zinc</keyword>
<name>A0AAW1WZC8_RUBAR</name>
<evidence type="ECO:0000313" key="7">
    <source>
        <dbReference type="Proteomes" id="UP001457282"/>
    </source>
</evidence>
<dbReference type="SUPFAM" id="SSF161219">
    <property type="entry name" value="CHY zinc finger-like"/>
    <property type="match status" value="1"/>
</dbReference>
<keyword evidence="1" id="KW-0479">Metal-binding</keyword>
<protein>
    <recommendedName>
        <fullName evidence="5">CHY-type domain-containing protein</fullName>
    </recommendedName>
</protein>
<evidence type="ECO:0000259" key="5">
    <source>
        <dbReference type="PROSITE" id="PS51266"/>
    </source>
</evidence>
<keyword evidence="7" id="KW-1185">Reference proteome</keyword>
<dbReference type="AlphaFoldDB" id="A0AAW1WZC8"/>
<dbReference type="PROSITE" id="PS51266">
    <property type="entry name" value="ZF_CHY"/>
    <property type="match status" value="1"/>
</dbReference>
<sequence>MATPGMRNLQIPNFMSKVTSDPTSINESSIEVIDGIMSSKVCAEPNKSELLALVFLGLHELGVCNFSSPREEFSEFLVVHMVRQILHSNPRPENVRSESKFIENIVDAISGHVNKAKYPVHEEKSPKQNVAELLGVGKMHYGCKHYRSRCKIRAPCCNKIYSCR</sequence>
<evidence type="ECO:0000256" key="3">
    <source>
        <dbReference type="ARBA" id="ARBA00022833"/>
    </source>
</evidence>